<protein>
    <recommendedName>
        <fullName evidence="1">Condensation domain-containing protein</fullName>
    </recommendedName>
</protein>
<dbReference type="InterPro" id="IPR023213">
    <property type="entry name" value="CAT-like_dom_sf"/>
</dbReference>
<reference evidence="2 3" key="1">
    <citation type="submission" date="2017-06" db="EMBL/GenBank/DDBJ databases">
        <title>Cultured bacterium strain Saccharothrix yanglingensis Hhs.015.</title>
        <authorList>
            <person name="Xia Y."/>
        </authorList>
    </citation>
    <scope>NUCLEOTIDE SEQUENCE [LARGE SCALE GENOMIC DNA]</scope>
    <source>
        <strain evidence="2 3">Hhs.015</strain>
    </source>
</reference>
<organism evidence="2 3">
    <name type="scientific">Saccharothrix yanglingensis</name>
    <dbReference type="NCBI Taxonomy" id="659496"/>
    <lineage>
        <taxon>Bacteria</taxon>
        <taxon>Bacillati</taxon>
        <taxon>Actinomycetota</taxon>
        <taxon>Actinomycetes</taxon>
        <taxon>Pseudonocardiales</taxon>
        <taxon>Pseudonocardiaceae</taxon>
        <taxon>Saccharothrix</taxon>
    </lineage>
</organism>
<dbReference type="Pfam" id="PF00668">
    <property type="entry name" value="Condensation"/>
    <property type="match status" value="1"/>
</dbReference>
<evidence type="ECO:0000313" key="3">
    <source>
        <dbReference type="Proteomes" id="UP001225605"/>
    </source>
</evidence>
<name>A0ABU0WZE4_9PSEU</name>
<dbReference type="RefSeq" id="WP_306746415.1">
    <property type="nucleotide sequence ID" value="NZ_NSDM01000005.1"/>
</dbReference>
<evidence type="ECO:0000259" key="1">
    <source>
        <dbReference type="Pfam" id="PF00668"/>
    </source>
</evidence>
<evidence type="ECO:0000313" key="2">
    <source>
        <dbReference type="EMBL" id="MDQ2585241.1"/>
    </source>
</evidence>
<dbReference type="PANTHER" id="PTHR45527:SF1">
    <property type="entry name" value="FATTY ACID SYNTHASE"/>
    <property type="match status" value="1"/>
</dbReference>
<dbReference type="EMBL" id="NSDM01000005">
    <property type="protein sequence ID" value="MDQ2585241.1"/>
    <property type="molecule type" value="Genomic_DNA"/>
</dbReference>
<feature type="domain" description="Condensation" evidence="1">
    <location>
        <begin position="4"/>
        <end position="404"/>
    </location>
</feature>
<dbReference type="Gene3D" id="3.30.559.10">
    <property type="entry name" value="Chloramphenicol acetyltransferase-like domain"/>
    <property type="match status" value="1"/>
</dbReference>
<dbReference type="InterPro" id="IPR001242">
    <property type="entry name" value="Condensation_dom"/>
</dbReference>
<dbReference type="Proteomes" id="UP001225605">
    <property type="component" value="Unassembled WGS sequence"/>
</dbReference>
<keyword evidence="3" id="KW-1185">Reference proteome</keyword>
<sequence>MTHRLTAAQRAIWSMQEDDPTSPLWNLGGYLEIAGPLDHDRFAHAVHRAAIEAETLAVRFEAGDDGPRQVVTRPRTWPMPLVDVTAEPDPHAAAETTMLTELARPMPLFDGPLCQETLFRVAPDRHLWFRKVHHLVLDAYGSVLIGRRIAELYAAPDPAPPPGFPSLVEVLADESGYEASTRAAVDREYWLRRFDEPYRAVNAAGRVPTPPYRRALRRSCYLPPHVRTLTKTLGASLPAIMTALLAHHLARRSGVPEVIIQLPVTGRLGPLARRATAVLANRVPVRLSVPPTAEPLDLVPQVVRELRACLRHQRCRVEDLLRDASGAVPFLGPKVNVWARGYDMALAGSPVLERNLNNGPVTDLSVIIYPEPDQHGLRVHLDANPDLYRPEDLETHLRHLVRPLADRS</sequence>
<proteinExistence type="predicted"/>
<dbReference type="Gene3D" id="3.30.559.30">
    <property type="entry name" value="Nonribosomal peptide synthetase, condensation domain"/>
    <property type="match status" value="1"/>
</dbReference>
<accession>A0ABU0WZE4</accession>
<gene>
    <name evidence="2" type="ORF">CKY47_14870</name>
</gene>
<dbReference type="SUPFAM" id="SSF52777">
    <property type="entry name" value="CoA-dependent acyltransferases"/>
    <property type="match status" value="2"/>
</dbReference>
<dbReference type="PANTHER" id="PTHR45527">
    <property type="entry name" value="NONRIBOSOMAL PEPTIDE SYNTHETASE"/>
    <property type="match status" value="1"/>
</dbReference>
<comment type="caution">
    <text evidence="2">The sequence shown here is derived from an EMBL/GenBank/DDBJ whole genome shotgun (WGS) entry which is preliminary data.</text>
</comment>